<sequence>MRPIPCMMKPHLHSQFPLKRPVSTPPMRNVYILPPYRVEPKRHWSSGAALVVRWAESGGRRDASETTFLWMSDPFGALVSQSMIFLLTTYFLVRSPFGLFLSLRNAIQFCCYNTCAIIFASIVRYVPEPLSDLTLVTVPSGLCATRLPVSPLCSSTSASAAKYS</sequence>
<proteinExistence type="predicted"/>
<reference evidence="1" key="1">
    <citation type="submission" date="2023-03" db="EMBL/GenBank/DDBJ databases">
        <title>Massive genome expansion in bonnet fungi (Mycena s.s.) driven by repeated elements and novel gene families across ecological guilds.</title>
        <authorList>
            <consortium name="Lawrence Berkeley National Laboratory"/>
            <person name="Harder C.B."/>
            <person name="Miyauchi S."/>
            <person name="Viragh M."/>
            <person name="Kuo A."/>
            <person name="Thoen E."/>
            <person name="Andreopoulos B."/>
            <person name="Lu D."/>
            <person name="Skrede I."/>
            <person name="Drula E."/>
            <person name="Henrissat B."/>
            <person name="Morin E."/>
            <person name="Kohler A."/>
            <person name="Barry K."/>
            <person name="LaButti K."/>
            <person name="Morin E."/>
            <person name="Salamov A."/>
            <person name="Lipzen A."/>
            <person name="Mereny Z."/>
            <person name="Hegedus B."/>
            <person name="Baldrian P."/>
            <person name="Stursova M."/>
            <person name="Weitz H."/>
            <person name="Taylor A."/>
            <person name="Grigoriev I.V."/>
            <person name="Nagy L.G."/>
            <person name="Martin F."/>
            <person name="Kauserud H."/>
        </authorList>
    </citation>
    <scope>NUCLEOTIDE SEQUENCE</scope>
    <source>
        <strain evidence="1">CBHHK002</strain>
    </source>
</reference>
<keyword evidence="2" id="KW-1185">Reference proteome</keyword>
<evidence type="ECO:0000313" key="1">
    <source>
        <dbReference type="EMBL" id="KAJ7349112.1"/>
    </source>
</evidence>
<organism evidence="1 2">
    <name type="scientific">Mycena albidolilacea</name>
    <dbReference type="NCBI Taxonomy" id="1033008"/>
    <lineage>
        <taxon>Eukaryota</taxon>
        <taxon>Fungi</taxon>
        <taxon>Dikarya</taxon>
        <taxon>Basidiomycota</taxon>
        <taxon>Agaricomycotina</taxon>
        <taxon>Agaricomycetes</taxon>
        <taxon>Agaricomycetidae</taxon>
        <taxon>Agaricales</taxon>
        <taxon>Marasmiineae</taxon>
        <taxon>Mycenaceae</taxon>
        <taxon>Mycena</taxon>
    </lineage>
</organism>
<dbReference type="Proteomes" id="UP001218218">
    <property type="component" value="Unassembled WGS sequence"/>
</dbReference>
<evidence type="ECO:0000313" key="2">
    <source>
        <dbReference type="Proteomes" id="UP001218218"/>
    </source>
</evidence>
<protein>
    <submittedName>
        <fullName evidence="1">Uncharacterized protein</fullName>
    </submittedName>
</protein>
<name>A0AAD7A421_9AGAR</name>
<comment type="caution">
    <text evidence="1">The sequence shown here is derived from an EMBL/GenBank/DDBJ whole genome shotgun (WGS) entry which is preliminary data.</text>
</comment>
<accession>A0AAD7A421</accession>
<gene>
    <name evidence="1" type="ORF">DFH08DRAFT_864464</name>
</gene>
<dbReference type="EMBL" id="JARIHO010000016">
    <property type="protein sequence ID" value="KAJ7349112.1"/>
    <property type="molecule type" value="Genomic_DNA"/>
</dbReference>
<dbReference type="AlphaFoldDB" id="A0AAD7A421"/>